<keyword evidence="3" id="KW-1185">Reference proteome</keyword>
<dbReference type="AlphaFoldDB" id="A0A198UED5"/>
<dbReference type="Proteomes" id="UP000078228">
    <property type="component" value="Unassembled WGS sequence"/>
</dbReference>
<evidence type="ECO:0000313" key="3">
    <source>
        <dbReference type="Proteomes" id="UP000078228"/>
    </source>
</evidence>
<comment type="caution">
    <text evidence="2">The sequence shown here is derived from an EMBL/GenBank/DDBJ whole genome shotgun (WGS) entry which is preliminary data.</text>
</comment>
<sequence>MNSPMITKKPQDTSSPTFKPMDSQIMNSYDKYGGLLK</sequence>
<dbReference type="EMBL" id="LXHC01000028">
    <property type="protein sequence ID" value="OAU94793.1"/>
    <property type="molecule type" value="Genomic_DNA"/>
</dbReference>
<reference evidence="2 3" key="1">
    <citation type="journal article" date="2016" name="Genome Biol. Evol.">
        <title>Comparative Genomic Analyses of the Moraxella catarrhalis Serosensitive and Seroresistant Lineages Demonstrate Their Independent Evolution.</title>
        <authorList>
            <person name="Earl J.P."/>
            <person name="de Vries S.P."/>
            <person name="Ahmed A."/>
            <person name="Powell E."/>
            <person name="Schultz M.P."/>
            <person name="Hermans P.W."/>
            <person name="Hill D.J."/>
            <person name="Zhou Z."/>
            <person name="Constantinidou C.I."/>
            <person name="Hu F.Z."/>
            <person name="Bootsma H.J."/>
            <person name="Ehrlich G.D."/>
        </authorList>
    </citation>
    <scope>NUCLEOTIDE SEQUENCE [LARGE SCALE GENOMIC DNA]</scope>
    <source>
        <strain evidence="2 3">Z7542</strain>
    </source>
</reference>
<evidence type="ECO:0000313" key="2">
    <source>
        <dbReference type="EMBL" id="OAU94793.1"/>
    </source>
</evidence>
<name>A0A198UED5_MORCA</name>
<feature type="region of interest" description="Disordered" evidence="1">
    <location>
        <begin position="1"/>
        <end position="25"/>
    </location>
</feature>
<dbReference type="PATRIC" id="fig|480.237.peg.139"/>
<gene>
    <name evidence="2" type="ORF">AO384_2150</name>
</gene>
<evidence type="ECO:0000256" key="1">
    <source>
        <dbReference type="SAM" id="MobiDB-lite"/>
    </source>
</evidence>
<accession>A0A198UED5</accession>
<proteinExistence type="predicted"/>
<organism evidence="2 3">
    <name type="scientific">Moraxella catarrhalis</name>
    <name type="common">Branhamella catarrhalis</name>
    <dbReference type="NCBI Taxonomy" id="480"/>
    <lineage>
        <taxon>Bacteria</taxon>
        <taxon>Pseudomonadati</taxon>
        <taxon>Pseudomonadota</taxon>
        <taxon>Gammaproteobacteria</taxon>
        <taxon>Moraxellales</taxon>
        <taxon>Moraxellaceae</taxon>
        <taxon>Moraxella</taxon>
    </lineage>
</organism>
<protein>
    <submittedName>
        <fullName evidence="2">Uncharacterized protein</fullName>
    </submittedName>
</protein>